<keyword evidence="2" id="KW-1185">Reference proteome</keyword>
<name>A0A0K8MEN5_9PROT</name>
<sequence>MTQKPHFDSLEDTANLIAQQRGEAGCFIITKHYDGSYSFGTSGMNGDAVRYGLNLGIYYSFIFEEMERTGREH</sequence>
<organism evidence="1 2">
    <name type="scientific">Caedimonas varicaedens</name>
    <dbReference type="NCBI Taxonomy" id="1629334"/>
    <lineage>
        <taxon>Bacteria</taxon>
        <taxon>Pseudomonadati</taxon>
        <taxon>Pseudomonadota</taxon>
        <taxon>Alphaproteobacteria</taxon>
        <taxon>Holosporales</taxon>
        <taxon>Caedimonadaceae</taxon>
        <taxon>Caedimonas</taxon>
    </lineage>
</organism>
<accession>A0A0K8MEN5</accession>
<evidence type="ECO:0000313" key="1">
    <source>
        <dbReference type="EMBL" id="GAO98970.1"/>
    </source>
</evidence>
<dbReference type="OrthoDB" id="9761531at2"/>
<reference evidence="1 2" key="1">
    <citation type="submission" date="2015-03" db="EMBL/GenBank/DDBJ databases">
        <title>Caedibacter varicaedens, whole genome shotgun sequence.</title>
        <authorList>
            <person name="Suzuki H."/>
            <person name="Dapper A.L."/>
            <person name="Gibson A.K."/>
            <person name="Jackson C."/>
            <person name="Lee H."/>
            <person name="Pejaver V.R."/>
            <person name="Doak T."/>
            <person name="Lynch M."/>
        </authorList>
    </citation>
    <scope>NUCLEOTIDE SEQUENCE [LARGE SCALE GENOMIC DNA]</scope>
</reference>
<protein>
    <submittedName>
        <fullName evidence="1">Uncharacterized protein</fullName>
    </submittedName>
</protein>
<dbReference type="STRING" id="1629334.Cva_01640"/>
<dbReference type="Proteomes" id="UP000036771">
    <property type="component" value="Unassembled WGS sequence"/>
</dbReference>
<comment type="caution">
    <text evidence="1">The sequence shown here is derived from an EMBL/GenBank/DDBJ whole genome shotgun (WGS) entry which is preliminary data.</text>
</comment>
<gene>
    <name evidence="1" type="ORF">Cva_01640</name>
</gene>
<evidence type="ECO:0000313" key="2">
    <source>
        <dbReference type="Proteomes" id="UP000036771"/>
    </source>
</evidence>
<proteinExistence type="predicted"/>
<dbReference type="AlphaFoldDB" id="A0A0K8MEN5"/>
<dbReference type="EMBL" id="BBVC01000109">
    <property type="protein sequence ID" value="GAO98970.1"/>
    <property type="molecule type" value="Genomic_DNA"/>
</dbReference>